<protein>
    <recommendedName>
        <fullName evidence="2">mannose-1-phosphate guanylyltransferase</fullName>
        <ecNumber evidence="2">2.7.7.13</ecNumber>
    </recommendedName>
</protein>
<dbReference type="Proteomes" id="UP000198885">
    <property type="component" value="Unassembled WGS sequence"/>
</dbReference>
<gene>
    <name evidence="12" type="ORF">SAMN04490244_105204</name>
</gene>
<dbReference type="NCBIfam" id="TIGR01479">
    <property type="entry name" value="GMP_PMI"/>
    <property type="match status" value="1"/>
</dbReference>
<evidence type="ECO:0000259" key="10">
    <source>
        <dbReference type="Pfam" id="PF01050"/>
    </source>
</evidence>
<dbReference type="GO" id="GO:0000271">
    <property type="term" value="P:polysaccharide biosynthetic process"/>
    <property type="evidence" value="ECO:0007669"/>
    <property type="project" value="InterPro"/>
</dbReference>
<dbReference type="InterPro" id="IPR005835">
    <property type="entry name" value="NTP_transferase_dom"/>
</dbReference>
<dbReference type="Gene3D" id="3.90.550.10">
    <property type="entry name" value="Spore Coat Polysaccharide Biosynthesis Protein SpsA, Chain A"/>
    <property type="match status" value="1"/>
</dbReference>
<evidence type="ECO:0000313" key="12">
    <source>
        <dbReference type="EMBL" id="SES07351.1"/>
    </source>
</evidence>
<dbReference type="GO" id="GO:0005525">
    <property type="term" value="F:GTP binding"/>
    <property type="evidence" value="ECO:0007669"/>
    <property type="project" value="UniProtKB-KW"/>
</dbReference>
<feature type="domain" description="Nucleotidyl transferase" evidence="9">
    <location>
        <begin position="6"/>
        <end position="292"/>
    </location>
</feature>
<dbReference type="InterPro" id="IPR054566">
    <property type="entry name" value="ManC/GMP-like_b-helix"/>
</dbReference>
<evidence type="ECO:0000256" key="2">
    <source>
        <dbReference type="ARBA" id="ARBA00012387"/>
    </source>
</evidence>
<keyword evidence="13" id="KW-1185">Reference proteome</keyword>
<evidence type="ECO:0000256" key="6">
    <source>
        <dbReference type="ARBA" id="ARBA00023134"/>
    </source>
</evidence>
<dbReference type="PANTHER" id="PTHR46390:SF1">
    <property type="entry name" value="MANNOSE-1-PHOSPHATE GUANYLYLTRANSFERASE"/>
    <property type="match status" value="1"/>
</dbReference>
<dbReference type="Pfam" id="PF22640">
    <property type="entry name" value="ManC_GMP_beta-helix"/>
    <property type="match status" value="1"/>
</dbReference>
<dbReference type="OrthoDB" id="9806359at2"/>
<keyword evidence="3 12" id="KW-0808">Transferase</keyword>
<evidence type="ECO:0000256" key="3">
    <source>
        <dbReference type="ARBA" id="ARBA00022679"/>
    </source>
</evidence>
<feature type="domain" description="MannoseP isomerase/GMP-like beta-helix" evidence="11">
    <location>
        <begin position="301"/>
        <end position="355"/>
    </location>
</feature>
<dbReference type="InterPro" id="IPR051161">
    <property type="entry name" value="Mannose-6P_isomerase_type2"/>
</dbReference>
<evidence type="ECO:0000256" key="1">
    <source>
        <dbReference type="ARBA" id="ARBA00006115"/>
    </source>
</evidence>
<dbReference type="SUPFAM" id="SSF51182">
    <property type="entry name" value="RmlC-like cupins"/>
    <property type="match status" value="1"/>
</dbReference>
<evidence type="ECO:0000256" key="5">
    <source>
        <dbReference type="ARBA" id="ARBA00022741"/>
    </source>
</evidence>
<dbReference type="AlphaFoldDB" id="A0A1H9UDK6"/>
<dbReference type="GO" id="GO:0004475">
    <property type="term" value="F:mannose-1-phosphate guanylyltransferase (GTP) activity"/>
    <property type="evidence" value="ECO:0007669"/>
    <property type="project" value="UniProtKB-EC"/>
</dbReference>
<dbReference type="GO" id="GO:0009298">
    <property type="term" value="P:GDP-mannose biosynthetic process"/>
    <property type="evidence" value="ECO:0007669"/>
    <property type="project" value="TreeGrafter"/>
</dbReference>
<name>A0A1H9UDK6_9RHOB</name>
<dbReference type="EC" id="2.7.7.13" evidence="2"/>
<dbReference type="SUPFAM" id="SSF53448">
    <property type="entry name" value="Nucleotide-diphospho-sugar transferases"/>
    <property type="match status" value="1"/>
</dbReference>
<dbReference type="FunFam" id="3.90.550.10:FF:000046">
    <property type="entry name" value="Mannose-1-phosphate guanylyltransferase (GDP)"/>
    <property type="match status" value="1"/>
</dbReference>
<dbReference type="STRING" id="641238.SAMN04490244_105204"/>
<dbReference type="EMBL" id="FOGU01000005">
    <property type="protein sequence ID" value="SES07351.1"/>
    <property type="molecule type" value="Genomic_DNA"/>
</dbReference>
<keyword evidence="6" id="KW-0342">GTP-binding</keyword>
<dbReference type="InterPro" id="IPR001538">
    <property type="entry name" value="Man6P_isomerase-2_C"/>
</dbReference>
<proteinExistence type="inferred from homology"/>
<dbReference type="InterPro" id="IPR029044">
    <property type="entry name" value="Nucleotide-diphossugar_trans"/>
</dbReference>
<dbReference type="InterPro" id="IPR006375">
    <property type="entry name" value="Man1P_GuaTrfase/Man6P_Isoase"/>
</dbReference>
<dbReference type="CDD" id="cd02213">
    <property type="entry name" value="cupin_PMI_typeII_C"/>
    <property type="match status" value="1"/>
</dbReference>
<comment type="catalytic activity">
    <reaction evidence="7">
        <text>alpha-D-mannose 1-phosphate + GTP + H(+) = GDP-alpha-D-mannose + diphosphate</text>
        <dbReference type="Rhea" id="RHEA:15229"/>
        <dbReference type="ChEBI" id="CHEBI:15378"/>
        <dbReference type="ChEBI" id="CHEBI:33019"/>
        <dbReference type="ChEBI" id="CHEBI:37565"/>
        <dbReference type="ChEBI" id="CHEBI:57527"/>
        <dbReference type="ChEBI" id="CHEBI:58409"/>
        <dbReference type="EC" id="2.7.7.13"/>
    </reaction>
</comment>
<accession>A0A1H9UDK6</accession>
<dbReference type="InterPro" id="IPR049577">
    <property type="entry name" value="GMPP_N"/>
</dbReference>
<keyword evidence="4 12" id="KW-0548">Nucleotidyltransferase</keyword>
<dbReference type="FunFam" id="2.60.120.10:FF:000032">
    <property type="entry name" value="Mannose-1-phosphate guanylyltransferase/mannose-6-phosphate isomerase"/>
    <property type="match status" value="1"/>
</dbReference>
<dbReference type="CDD" id="cd02509">
    <property type="entry name" value="GDP-M1P_Guanylyltransferase"/>
    <property type="match status" value="1"/>
</dbReference>
<dbReference type="GO" id="GO:0016853">
    <property type="term" value="F:isomerase activity"/>
    <property type="evidence" value="ECO:0007669"/>
    <property type="project" value="UniProtKB-KW"/>
</dbReference>
<feature type="domain" description="Mannose-6-phosphate isomerase type II C-terminal" evidence="10">
    <location>
        <begin position="364"/>
        <end position="473"/>
    </location>
</feature>
<evidence type="ECO:0000256" key="4">
    <source>
        <dbReference type="ARBA" id="ARBA00022695"/>
    </source>
</evidence>
<evidence type="ECO:0000313" key="13">
    <source>
        <dbReference type="Proteomes" id="UP000198885"/>
    </source>
</evidence>
<keyword evidence="12" id="KW-0413">Isomerase</keyword>
<dbReference type="InterPro" id="IPR011051">
    <property type="entry name" value="RmlC_Cupin_sf"/>
</dbReference>
<evidence type="ECO:0000256" key="8">
    <source>
        <dbReference type="RuleBase" id="RU004190"/>
    </source>
</evidence>
<dbReference type="Pfam" id="PF00483">
    <property type="entry name" value="NTP_transferase"/>
    <property type="match status" value="1"/>
</dbReference>
<sequence length="483" mass="52252">MTTIQPVILSGGSGTRLWPLSRKSYPKQFTKLVGEESLFQASARRVSGATPDVTFGRPMVLTHSDFRFVVTEQLIEVGIDPGPVLIEPEGRNTAPAILAAALRAQQDDPDAVLLVLPSDHVIPDAHAFREAVAHGVPAVKAGNLVTFGITPDRPETGYGYLELASKPDGSGAVIPLERFVEKPDSGDAKKMLADGSYLWNAGIFLFAARDIIAAFETHAPGLLAPVRAAVDQSHTDLGFCRLAPEPWAGAEDISIDYAVMERADNLSVVPYASEWSDLGSWEAVHRESETDENDNAAFGPVTAIDCKGSLLRSEDEGLELVGMGLKDMIAVAMPDAVLVAHKSRAQDVKKAVDALKAKEARQATAFAMDHRPWGHFETLALSDRFQVKRIVVKPGAALSLQSHVHRSEHWIVVSGTARVTVNDEVKLVTENESIYVPLGAVHRMENPGKVPMVLIEVQTGVYLGEDDIMRYEDVYARGQGAKG</sequence>
<dbReference type="Gene3D" id="2.60.120.10">
    <property type="entry name" value="Jelly Rolls"/>
    <property type="match status" value="1"/>
</dbReference>
<dbReference type="Pfam" id="PF01050">
    <property type="entry name" value="MannoseP_isomer"/>
    <property type="match status" value="1"/>
</dbReference>
<keyword evidence="5" id="KW-0547">Nucleotide-binding</keyword>
<evidence type="ECO:0000259" key="9">
    <source>
        <dbReference type="Pfam" id="PF00483"/>
    </source>
</evidence>
<organism evidence="12 13">
    <name type="scientific">Tranquillimonas rosea</name>
    <dbReference type="NCBI Taxonomy" id="641238"/>
    <lineage>
        <taxon>Bacteria</taxon>
        <taxon>Pseudomonadati</taxon>
        <taxon>Pseudomonadota</taxon>
        <taxon>Alphaproteobacteria</taxon>
        <taxon>Rhodobacterales</taxon>
        <taxon>Roseobacteraceae</taxon>
        <taxon>Tranquillimonas</taxon>
    </lineage>
</organism>
<dbReference type="PANTHER" id="PTHR46390">
    <property type="entry name" value="MANNOSE-1-PHOSPHATE GUANYLYLTRANSFERASE"/>
    <property type="match status" value="1"/>
</dbReference>
<comment type="similarity">
    <text evidence="1 8">Belongs to the mannose-6-phosphate isomerase type 2 family.</text>
</comment>
<evidence type="ECO:0000259" key="11">
    <source>
        <dbReference type="Pfam" id="PF22640"/>
    </source>
</evidence>
<dbReference type="RefSeq" id="WP_092693114.1">
    <property type="nucleotide sequence ID" value="NZ_FOGU01000005.1"/>
</dbReference>
<dbReference type="InterPro" id="IPR014710">
    <property type="entry name" value="RmlC-like_jellyroll"/>
</dbReference>
<reference evidence="12 13" key="1">
    <citation type="submission" date="2016-10" db="EMBL/GenBank/DDBJ databases">
        <authorList>
            <person name="de Groot N.N."/>
        </authorList>
    </citation>
    <scope>NUCLEOTIDE SEQUENCE [LARGE SCALE GENOMIC DNA]</scope>
    <source>
        <strain evidence="12 13">DSM 23042</strain>
    </source>
</reference>
<evidence type="ECO:0000256" key="7">
    <source>
        <dbReference type="ARBA" id="ARBA00047343"/>
    </source>
</evidence>